<evidence type="ECO:0000313" key="3">
    <source>
        <dbReference type="Proteomes" id="UP000605568"/>
    </source>
</evidence>
<feature type="region of interest" description="Disordered" evidence="1">
    <location>
        <begin position="149"/>
        <end position="168"/>
    </location>
</feature>
<accession>A0ABQ3MC63</accession>
<proteinExistence type="predicted"/>
<evidence type="ECO:0000256" key="1">
    <source>
        <dbReference type="SAM" id="MobiDB-lite"/>
    </source>
</evidence>
<comment type="caution">
    <text evidence="2">The sequence shown here is derived from an EMBL/GenBank/DDBJ whole genome shotgun (WGS) entry which is preliminary data.</text>
</comment>
<gene>
    <name evidence="2" type="ORF">GCM10017774_24740</name>
</gene>
<evidence type="ECO:0000313" key="2">
    <source>
        <dbReference type="EMBL" id="GHH36911.1"/>
    </source>
</evidence>
<reference evidence="3" key="1">
    <citation type="journal article" date="2019" name="Int. J. Syst. Evol. Microbiol.">
        <title>The Global Catalogue of Microorganisms (GCM) 10K type strain sequencing project: providing services to taxonomists for standard genome sequencing and annotation.</title>
        <authorList>
            <consortium name="The Broad Institute Genomics Platform"/>
            <consortium name="The Broad Institute Genome Sequencing Center for Infectious Disease"/>
            <person name="Wu L."/>
            <person name="Ma J."/>
        </authorList>
    </citation>
    <scope>NUCLEOTIDE SEQUENCE [LARGE SCALE GENOMIC DNA]</scope>
    <source>
        <strain evidence="3">CGMCC 4.7367</strain>
    </source>
</reference>
<name>A0ABQ3MC63_9PSEU</name>
<dbReference type="Proteomes" id="UP000605568">
    <property type="component" value="Unassembled WGS sequence"/>
</dbReference>
<keyword evidence="3" id="KW-1185">Reference proteome</keyword>
<protein>
    <submittedName>
        <fullName evidence="2">Uncharacterized protein</fullName>
    </submittedName>
</protein>
<sequence>MVAQDAGDQCAVRSVERGVEQRDRALAEQLRKAFADHRSGGADHDRAGEVDVVRSGPHVGGHLRHARSFGRFQVHADGAGSDLLVRVDAAQALAHSGCVRRQDDQFPRTEQALVRTRAIVHDHGAECLGGVIDQLREAVDLLWRVHIGHHPAPRHGPQGTDAQSHSIR</sequence>
<dbReference type="EMBL" id="BNAR01000003">
    <property type="protein sequence ID" value="GHH36911.1"/>
    <property type="molecule type" value="Genomic_DNA"/>
</dbReference>
<organism evidence="2 3">
    <name type="scientific">Lentzea cavernae</name>
    <dbReference type="NCBI Taxonomy" id="2020703"/>
    <lineage>
        <taxon>Bacteria</taxon>
        <taxon>Bacillati</taxon>
        <taxon>Actinomycetota</taxon>
        <taxon>Actinomycetes</taxon>
        <taxon>Pseudonocardiales</taxon>
        <taxon>Pseudonocardiaceae</taxon>
        <taxon>Lentzea</taxon>
    </lineage>
</organism>